<keyword evidence="1" id="KW-0539">Nucleus</keyword>
<proteinExistence type="predicted"/>
<feature type="region of interest" description="Disordered" evidence="2">
    <location>
        <begin position="184"/>
        <end position="289"/>
    </location>
</feature>
<dbReference type="PROSITE" id="PS50048">
    <property type="entry name" value="ZN2_CY6_FUNGAL_2"/>
    <property type="match status" value="1"/>
</dbReference>
<comment type="caution">
    <text evidence="4">The sequence shown here is derived from an EMBL/GenBank/DDBJ whole genome shotgun (WGS) entry which is preliminary data.</text>
</comment>
<dbReference type="GO" id="GO:0000981">
    <property type="term" value="F:DNA-binding transcription factor activity, RNA polymerase II-specific"/>
    <property type="evidence" value="ECO:0007669"/>
    <property type="project" value="InterPro"/>
</dbReference>
<name>A0AAN6VF05_9PEZI</name>
<dbReference type="GO" id="GO:0008270">
    <property type="term" value="F:zinc ion binding"/>
    <property type="evidence" value="ECO:0007669"/>
    <property type="project" value="InterPro"/>
</dbReference>
<feature type="compositionally biased region" description="Basic and acidic residues" evidence="2">
    <location>
        <begin position="599"/>
        <end position="608"/>
    </location>
</feature>
<feature type="compositionally biased region" description="Polar residues" evidence="2">
    <location>
        <begin position="563"/>
        <end position="572"/>
    </location>
</feature>
<evidence type="ECO:0000256" key="1">
    <source>
        <dbReference type="ARBA" id="ARBA00023242"/>
    </source>
</evidence>
<reference evidence="4" key="2">
    <citation type="submission" date="2023-05" db="EMBL/GenBank/DDBJ databases">
        <authorList>
            <consortium name="Lawrence Berkeley National Laboratory"/>
            <person name="Steindorff A."/>
            <person name="Hensen N."/>
            <person name="Bonometti L."/>
            <person name="Westerberg I."/>
            <person name="Brannstrom I.O."/>
            <person name="Guillou S."/>
            <person name="Cros-Aarteil S."/>
            <person name="Calhoun S."/>
            <person name="Haridas S."/>
            <person name="Kuo A."/>
            <person name="Mondo S."/>
            <person name="Pangilinan J."/>
            <person name="Riley R."/>
            <person name="Labutti K."/>
            <person name="Andreopoulos B."/>
            <person name="Lipzen A."/>
            <person name="Chen C."/>
            <person name="Yanf M."/>
            <person name="Daum C."/>
            <person name="Ng V."/>
            <person name="Clum A."/>
            <person name="Ohm R."/>
            <person name="Martin F."/>
            <person name="Silar P."/>
            <person name="Natvig D."/>
            <person name="Lalanne C."/>
            <person name="Gautier V."/>
            <person name="Ament-Velasquez S.L."/>
            <person name="Kruys A."/>
            <person name="Hutchinson M.I."/>
            <person name="Powell A.J."/>
            <person name="Barry K."/>
            <person name="Miller A.N."/>
            <person name="Grigoriev I.V."/>
            <person name="Debuchy R."/>
            <person name="Gladieux P."/>
            <person name="Thoren M.H."/>
            <person name="Johannesson H."/>
        </authorList>
    </citation>
    <scope>NUCLEOTIDE SEQUENCE</scope>
    <source>
        <strain evidence="4">CBS 538.74</strain>
    </source>
</reference>
<keyword evidence="5" id="KW-1185">Reference proteome</keyword>
<dbReference type="CDD" id="cd00067">
    <property type="entry name" value="GAL4"/>
    <property type="match status" value="1"/>
</dbReference>
<feature type="domain" description="Zn(2)-C6 fungal-type" evidence="3">
    <location>
        <begin position="590"/>
        <end position="622"/>
    </location>
</feature>
<dbReference type="InterPro" id="IPR036864">
    <property type="entry name" value="Zn2-C6_fun-type_DNA-bd_sf"/>
</dbReference>
<dbReference type="SUPFAM" id="SSF57701">
    <property type="entry name" value="Zn2/Cys6 DNA-binding domain"/>
    <property type="match status" value="1"/>
</dbReference>
<feature type="region of interest" description="Disordered" evidence="2">
    <location>
        <begin position="370"/>
        <end position="404"/>
    </location>
</feature>
<dbReference type="EMBL" id="MU857085">
    <property type="protein sequence ID" value="KAK4150258.1"/>
    <property type="molecule type" value="Genomic_DNA"/>
</dbReference>
<feature type="compositionally biased region" description="Low complexity" evidence="2">
    <location>
        <begin position="259"/>
        <end position="272"/>
    </location>
</feature>
<evidence type="ECO:0000313" key="5">
    <source>
        <dbReference type="Proteomes" id="UP001302745"/>
    </source>
</evidence>
<feature type="region of interest" description="Disordered" evidence="2">
    <location>
        <begin position="418"/>
        <end position="608"/>
    </location>
</feature>
<dbReference type="Proteomes" id="UP001302745">
    <property type="component" value="Unassembled WGS sequence"/>
</dbReference>
<evidence type="ECO:0000259" key="3">
    <source>
        <dbReference type="PROSITE" id="PS50048"/>
    </source>
</evidence>
<feature type="compositionally biased region" description="Polar residues" evidence="2">
    <location>
        <begin position="184"/>
        <end position="208"/>
    </location>
</feature>
<dbReference type="SMART" id="SM00066">
    <property type="entry name" value="GAL4"/>
    <property type="match status" value="1"/>
</dbReference>
<feature type="compositionally biased region" description="Basic and acidic residues" evidence="2">
    <location>
        <begin position="451"/>
        <end position="464"/>
    </location>
</feature>
<evidence type="ECO:0000313" key="4">
    <source>
        <dbReference type="EMBL" id="KAK4150258.1"/>
    </source>
</evidence>
<dbReference type="AlphaFoldDB" id="A0AAN6VF05"/>
<organism evidence="4 5">
    <name type="scientific">Chaetomidium leptoderma</name>
    <dbReference type="NCBI Taxonomy" id="669021"/>
    <lineage>
        <taxon>Eukaryota</taxon>
        <taxon>Fungi</taxon>
        <taxon>Dikarya</taxon>
        <taxon>Ascomycota</taxon>
        <taxon>Pezizomycotina</taxon>
        <taxon>Sordariomycetes</taxon>
        <taxon>Sordariomycetidae</taxon>
        <taxon>Sordariales</taxon>
        <taxon>Chaetomiaceae</taxon>
        <taxon>Chaetomidium</taxon>
    </lineage>
</organism>
<reference evidence="4" key="1">
    <citation type="journal article" date="2023" name="Mol. Phylogenet. Evol.">
        <title>Genome-scale phylogeny and comparative genomics of the fungal order Sordariales.</title>
        <authorList>
            <person name="Hensen N."/>
            <person name="Bonometti L."/>
            <person name="Westerberg I."/>
            <person name="Brannstrom I.O."/>
            <person name="Guillou S."/>
            <person name="Cros-Aarteil S."/>
            <person name="Calhoun S."/>
            <person name="Haridas S."/>
            <person name="Kuo A."/>
            <person name="Mondo S."/>
            <person name="Pangilinan J."/>
            <person name="Riley R."/>
            <person name="LaButti K."/>
            <person name="Andreopoulos B."/>
            <person name="Lipzen A."/>
            <person name="Chen C."/>
            <person name="Yan M."/>
            <person name="Daum C."/>
            <person name="Ng V."/>
            <person name="Clum A."/>
            <person name="Steindorff A."/>
            <person name="Ohm R.A."/>
            <person name="Martin F."/>
            <person name="Silar P."/>
            <person name="Natvig D.O."/>
            <person name="Lalanne C."/>
            <person name="Gautier V."/>
            <person name="Ament-Velasquez S.L."/>
            <person name="Kruys A."/>
            <person name="Hutchinson M.I."/>
            <person name="Powell A.J."/>
            <person name="Barry K."/>
            <person name="Miller A.N."/>
            <person name="Grigoriev I.V."/>
            <person name="Debuchy R."/>
            <person name="Gladieux P."/>
            <person name="Hiltunen Thoren M."/>
            <person name="Johannesson H."/>
        </authorList>
    </citation>
    <scope>NUCLEOTIDE SEQUENCE</scope>
    <source>
        <strain evidence="4">CBS 538.74</strain>
    </source>
</reference>
<accession>A0AAN6VF05</accession>
<feature type="region of interest" description="Disordered" evidence="2">
    <location>
        <begin position="625"/>
        <end position="654"/>
    </location>
</feature>
<dbReference type="InterPro" id="IPR001138">
    <property type="entry name" value="Zn2Cys6_DnaBD"/>
</dbReference>
<gene>
    <name evidence="4" type="ORF">C8A00DRAFT_18186</name>
</gene>
<feature type="compositionally biased region" description="Basic residues" evidence="2">
    <location>
        <begin position="529"/>
        <end position="546"/>
    </location>
</feature>
<feature type="compositionally biased region" description="Low complexity" evidence="2">
    <location>
        <begin position="433"/>
        <end position="449"/>
    </location>
</feature>
<evidence type="ECO:0000256" key="2">
    <source>
        <dbReference type="SAM" id="MobiDB-lite"/>
    </source>
</evidence>
<sequence>MELFTSELTLPPQIQPPAATALPRLDTALNHTPQPYPSPVHEAAPFNAVTQASTAMAAMSPNGAGPMSAGLHSGSVSPRTVTTPKAVEFVLIFQESPYRARLPLRVSIYPHDTTDSIITTVKNFYGLYSGPGVSKGVSFEDQDGNTLIARYENFQNNMRVHVRVIEEPLGPLYPAILGGSQGYYNTNGYSPQGPQQPDAHTSRPASRTSRLRSPSPNGGRGRRSTPTGTNPTAGKLGRSRSSKNRTQVNGDGHGDSFNGYSSGDGTAGSSSGRAKEQLGNTDISVENIVEGGRRKRAKFESSELPLFAPPQMPAATSNPSVSPARRIDPQRGSLPFILPGQNPFSNPHPLQSPRAYPNGYAHTGMFTTPVSDNRRSRGSFGFPPGQGAGSVMMTPDPTVGSAVSEEDKDVAIQLMRMSTHGRASASTQDDTFSGRADATSSTGATSDADSGSEKDAPAARRQKLDASGNHKKMFNTTESHFAAPKGSAETSGEDVESSDGVENGTMAAPPGKTFKLKANTLVGAEARPRSSHKAKTFKPAKPKVKKAASIVGPMTPASLPGSRKQSVTSTPTFPLGPGDDEHPDLSTQPRCQRCRKSKKGCDRQRPCGRCRDAGLPAELCISEDENNGRKGRYGRHMGVPVKKEDMPPPTPNLLPAAPIAADALEMAMSAPSILDKIKKRKR</sequence>
<protein>
    <recommendedName>
        <fullName evidence="3">Zn(2)-C6 fungal-type domain-containing protein</fullName>
    </recommendedName>
</protein>